<accession>A0A6L5JTB7</accession>
<evidence type="ECO:0000313" key="2">
    <source>
        <dbReference type="EMBL" id="MQY50271.1"/>
    </source>
</evidence>
<dbReference type="Proteomes" id="UP000480275">
    <property type="component" value="Unassembled WGS sequence"/>
</dbReference>
<dbReference type="Pfam" id="PF00563">
    <property type="entry name" value="EAL"/>
    <property type="match status" value="1"/>
</dbReference>
<dbReference type="PANTHER" id="PTHR33121">
    <property type="entry name" value="CYCLIC DI-GMP PHOSPHODIESTERASE PDEF"/>
    <property type="match status" value="1"/>
</dbReference>
<organism evidence="2 3">
    <name type="scientific">Rhodocyclus tenuis</name>
    <name type="common">Rhodospirillum tenue</name>
    <dbReference type="NCBI Taxonomy" id="1066"/>
    <lineage>
        <taxon>Bacteria</taxon>
        <taxon>Pseudomonadati</taxon>
        <taxon>Pseudomonadota</taxon>
        <taxon>Betaproteobacteria</taxon>
        <taxon>Rhodocyclales</taxon>
        <taxon>Rhodocyclaceae</taxon>
        <taxon>Rhodocyclus</taxon>
    </lineage>
</organism>
<dbReference type="Gene3D" id="3.20.20.450">
    <property type="entry name" value="EAL domain"/>
    <property type="match status" value="1"/>
</dbReference>
<dbReference type="CDD" id="cd01948">
    <property type="entry name" value="EAL"/>
    <property type="match status" value="1"/>
</dbReference>
<comment type="caution">
    <text evidence="2">The sequence shown here is derived from an EMBL/GenBank/DDBJ whole genome shotgun (WGS) entry which is preliminary data.</text>
</comment>
<protein>
    <submittedName>
        <fullName evidence="2">EAL domain-containing protein</fullName>
    </submittedName>
</protein>
<dbReference type="InterPro" id="IPR050706">
    <property type="entry name" value="Cyclic-di-GMP_PDE-like"/>
</dbReference>
<gene>
    <name evidence="2" type="ORF">GHK24_00535</name>
</gene>
<evidence type="ECO:0000313" key="3">
    <source>
        <dbReference type="Proteomes" id="UP000480275"/>
    </source>
</evidence>
<dbReference type="SMART" id="SM00052">
    <property type="entry name" value="EAL"/>
    <property type="match status" value="1"/>
</dbReference>
<dbReference type="SUPFAM" id="SSF141868">
    <property type="entry name" value="EAL domain-like"/>
    <property type="match status" value="1"/>
</dbReference>
<evidence type="ECO:0000259" key="1">
    <source>
        <dbReference type="PROSITE" id="PS50883"/>
    </source>
</evidence>
<dbReference type="OrthoDB" id="9813903at2"/>
<sequence>MSRPERHPHPHSILECLLAERFGVEYQPLVCVKSGETRCHEALARFVDAAGVALPPEPVFEALHDNPLLLLHAELRTKQLQLDEAPTDGLIFVNLDPDSFAAGDIGDGHNVFTPMLAAHRERLVVEAIENLHLQDVILSCRMIDALASAEIRIAVDDLSSSRGLISYASLMNATVVKFDRSWLNGELTPRQRKLLVWALAQAKDLGLTTVLEGVETEAHWQQAKTLEFDLVQGFLFAERFIRRGCTARTAGTPTPTSAPTPVLPHASTRALLSRPSRH</sequence>
<dbReference type="InterPro" id="IPR001633">
    <property type="entry name" value="EAL_dom"/>
</dbReference>
<proteinExistence type="predicted"/>
<dbReference type="PROSITE" id="PS50883">
    <property type="entry name" value="EAL"/>
    <property type="match status" value="1"/>
</dbReference>
<reference evidence="2 3" key="1">
    <citation type="submission" date="2019-10" db="EMBL/GenBank/DDBJ databases">
        <title>Whole-genome sequence of the purple nonsulfur photosynthetic bacterium Rhodocyclus tenuis.</title>
        <authorList>
            <person name="Kyndt J.A."/>
            <person name="Meyer T.E."/>
        </authorList>
    </citation>
    <scope>NUCLEOTIDE SEQUENCE [LARGE SCALE GENOMIC DNA]</scope>
    <source>
        <strain evidence="2 3">DSM 110</strain>
    </source>
</reference>
<dbReference type="PANTHER" id="PTHR33121:SF76">
    <property type="entry name" value="SIGNALING PROTEIN"/>
    <property type="match status" value="1"/>
</dbReference>
<dbReference type="InterPro" id="IPR035919">
    <property type="entry name" value="EAL_sf"/>
</dbReference>
<dbReference type="EMBL" id="WIXJ01000001">
    <property type="protein sequence ID" value="MQY50271.1"/>
    <property type="molecule type" value="Genomic_DNA"/>
</dbReference>
<dbReference type="AlphaFoldDB" id="A0A6L5JTB7"/>
<dbReference type="GO" id="GO:0071111">
    <property type="term" value="F:cyclic-guanylate-specific phosphodiesterase activity"/>
    <property type="evidence" value="ECO:0007669"/>
    <property type="project" value="InterPro"/>
</dbReference>
<feature type="domain" description="EAL" evidence="1">
    <location>
        <begin position="6"/>
        <end position="253"/>
    </location>
</feature>
<name>A0A6L5JTB7_RHOTE</name>